<accession>A0A814AVT8</accession>
<organism evidence="6 7">
    <name type="scientific">Adineta steineri</name>
    <dbReference type="NCBI Taxonomy" id="433720"/>
    <lineage>
        <taxon>Eukaryota</taxon>
        <taxon>Metazoa</taxon>
        <taxon>Spiralia</taxon>
        <taxon>Gnathifera</taxon>
        <taxon>Rotifera</taxon>
        <taxon>Eurotatoria</taxon>
        <taxon>Bdelloidea</taxon>
        <taxon>Adinetida</taxon>
        <taxon>Adinetidae</taxon>
        <taxon>Adineta</taxon>
    </lineage>
</organism>
<dbReference type="InterPro" id="IPR045054">
    <property type="entry name" value="P4HA-like"/>
</dbReference>
<gene>
    <name evidence="5" type="ORF">BJG266_LOCUS5419</name>
    <name evidence="6" type="ORF">QVE165_LOCUS10449</name>
</gene>
<dbReference type="OrthoDB" id="9983013at2759"/>
<evidence type="ECO:0000256" key="3">
    <source>
        <dbReference type="ARBA" id="ARBA00023004"/>
    </source>
</evidence>
<dbReference type="AlphaFoldDB" id="A0A814AVT8"/>
<protein>
    <recommendedName>
        <fullName evidence="4">Prolyl 4-hydroxylase alpha subunit Fe(2+) 2OG dioxygenase domain-containing protein</fullName>
    </recommendedName>
</protein>
<evidence type="ECO:0000259" key="4">
    <source>
        <dbReference type="Pfam" id="PF13640"/>
    </source>
</evidence>
<dbReference type="Proteomes" id="UP000663877">
    <property type="component" value="Unassembled WGS sequence"/>
</dbReference>
<dbReference type="GO" id="GO:0031418">
    <property type="term" value="F:L-ascorbic acid binding"/>
    <property type="evidence" value="ECO:0007669"/>
    <property type="project" value="UniProtKB-KW"/>
</dbReference>
<evidence type="ECO:0000313" key="6">
    <source>
        <dbReference type="EMBL" id="CAF0919303.1"/>
    </source>
</evidence>
<evidence type="ECO:0000256" key="2">
    <source>
        <dbReference type="ARBA" id="ARBA00022896"/>
    </source>
</evidence>
<dbReference type="PANTHER" id="PTHR10869">
    <property type="entry name" value="PROLYL 4-HYDROXYLASE ALPHA SUBUNIT"/>
    <property type="match status" value="1"/>
</dbReference>
<comment type="caution">
    <text evidence="6">The sequence shown here is derived from an EMBL/GenBank/DDBJ whole genome shotgun (WGS) entry which is preliminary data.</text>
</comment>
<dbReference type="GO" id="GO:0004656">
    <property type="term" value="F:procollagen-proline 4-dioxygenase activity"/>
    <property type="evidence" value="ECO:0007669"/>
    <property type="project" value="TreeGrafter"/>
</dbReference>
<keyword evidence="2" id="KW-0847">Vitamin C</keyword>
<dbReference type="Pfam" id="PF13640">
    <property type="entry name" value="2OG-FeII_Oxy_3"/>
    <property type="match status" value="1"/>
</dbReference>
<keyword evidence="7" id="KW-1185">Reference proteome</keyword>
<dbReference type="InterPro" id="IPR044862">
    <property type="entry name" value="Pro_4_hyd_alph_FE2OG_OXY"/>
</dbReference>
<dbReference type="Gene3D" id="2.60.120.620">
    <property type="entry name" value="q2cbj1_9rhob like domain"/>
    <property type="match status" value="1"/>
</dbReference>
<dbReference type="Proteomes" id="UP000663832">
    <property type="component" value="Unassembled WGS sequence"/>
</dbReference>
<feature type="domain" description="Prolyl 4-hydroxylase alpha subunit Fe(2+) 2OG dioxygenase" evidence="4">
    <location>
        <begin position="52"/>
        <end position="161"/>
    </location>
</feature>
<dbReference type="GO" id="GO:0046872">
    <property type="term" value="F:metal ion binding"/>
    <property type="evidence" value="ECO:0007669"/>
    <property type="project" value="UniProtKB-KW"/>
</dbReference>
<dbReference type="GO" id="GO:0005783">
    <property type="term" value="C:endoplasmic reticulum"/>
    <property type="evidence" value="ECO:0007669"/>
    <property type="project" value="TreeGrafter"/>
</dbReference>
<evidence type="ECO:0000256" key="1">
    <source>
        <dbReference type="ARBA" id="ARBA00022723"/>
    </source>
</evidence>
<reference evidence="6" key="1">
    <citation type="submission" date="2021-02" db="EMBL/GenBank/DDBJ databases">
        <authorList>
            <person name="Nowell W R."/>
        </authorList>
    </citation>
    <scope>NUCLEOTIDE SEQUENCE</scope>
</reference>
<evidence type="ECO:0000313" key="5">
    <source>
        <dbReference type="EMBL" id="CAF0805032.1"/>
    </source>
</evidence>
<evidence type="ECO:0000313" key="7">
    <source>
        <dbReference type="Proteomes" id="UP000663832"/>
    </source>
</evidence>
<dbReference type="EMBL" id="CAJNOI010000014">
    <property type="protein sequence ID" value="CAF0805032.1"/>
    <property type="molecule type" value="Genomic_DNA"/>
</dbReference>
<dbReference type="PANTHER" id="PTHR10869:SF246">
    <property type="entry name" value="TRANSMEMBRANE PROLYL 4-HYDROXYLASE"/>
    <property type="match status" value="1"/>
</dbReference>
<sequence length="547" mass="61447">MVFEENGTHSINEYRTSSSAEIKRHQTPIVKCIEQRFAQFQGDVDIECLEQLQVVKYKVDQQYKPHYDWFVEPKLMTNGGQRVTTFFTYLQANCSMGETEFLAIPFNKSLHEQFCDILVCDEKSAELGIRFRPLPGNSIFWYNMNEYGEVDYLTFHAGRPPVIDCVPGKFHTCEINDIFVLPDEATILSIVNINNAGPWSLPTSYLEIMYRNGSTIKLSTAVIGDITGQCTFGAQFIPYYNNNQGNAVVLMCSSFSFPGGDTLFFRFKIDILTSIITPIGDPLIFHSENSFALFTSRPTTAANDVYFLLNSYPSGSNNYSVGALNLVDFKFQTWPVIRPSQSPFFLNAHLGTFSSAAQVDQLLFSVGCGPHDASYTSEMLCTFKYSNDKEFTLVGMNSIPNAQTNRNLYLYAPSGQQWGITITGDSTNWTVSIMNTQFTAPTNSSSDVVYGATFNDADVILTYTISASISPLKDRCFYLATASTRNNLLVIQQLKFGEDFKTTPSILVDSTAISDIPPMYTTTKLFLTKNYLFVSEELNIYRYAVEC</sequence>
<keyword evidence="3" id="KW-0408">Iron</keyword>
<proteinExistence type="predicted"/>
<name>A0A814AVT8_9BILA</name>
<keyword evidence="1" id="KW-0479">Metal-binding</keyword>
<dbReference type="EMBL" id="CAJNOM010000049">
    <property type="protein sequence ID" value="CAF0919303.1"/>
    <property type="molecule type" value="Genomic_DNA"/>
</dbReference>